<dbReference type="EMBL" id="JANBPT010000022">
    <property type="protein sequence ID" value="KAJ1929838.1"/>
    <property type="molecule type" value="Genomic_DNA"/>
</dbReference>
<comment type="subcellular location">
    <subcellularLocation>
        <location evidence="2">Cytoplasm</location>
    </subcellularLocation>
    <subcellularLocation>
        <location evidence="1">Nucleus</location>
    </subcellularLocation>
</comment>
<dbReference type="SUPFAM" id="SSF48371">
    <property type="entry name" value="ARM repeat"/>
    <property type="match status" value="2"/>
</dbReference>
<keyword evidence="8" id="KW-1185">Reference proteome</keyword>
<sequence>MERHRQAACTLDDSTDLAALYTTTRFIKNNIIGNVTKKRLYIELGVIPRLAAIIRQQLLPAVDGTAAPPTAAQEDLVIQALTVVASLAQGTAEGLSAVLAEALPRTLGCCVRPDRFSVALVGAILHALKVVLTNVCAARRHSPVPPLHLLSPPVAATKSVLHHTGGDLPDVSSPAPSNPQSTPHTIATAPATLPSPSNSYRCPSPDPMEADLPRPLADPVGFDRPTLSLLIDLLDPAADTWAQGGPFSARLAVAETCAATLARVCELEDGAMSPSMHDSDDDDSLETAFPLALRARAVQLLLRLLTAPQLGVQSAALDALAALVRERPAVARILLHVDPVPLNQAPAAPLTTAELARYAKADDEATTVPTAAADRIADFTVSTTTDPTVQLLAATCLAFLHRAAPGPALAPVARKRVAPLLVRLLGGFRFRRSSEGVVGVLWDAAGARHPEQPGGPDGSVDIGSSATPAFVGYGDRPPLGSPAPAPPLFLQLPVVLAYLVADSEALQDTCCERGALTLLTDLLGRVNPSPDVTPEAPADPAVPADDSPALLSEVDRFREGVLVAIAALCALHEPGREKLSARGLPAIVRALAHAHPQVRLAACQCLRSLSRSPKLLRTHLMDAHVGEALYELTADSHLAVRLGAMDALCNVVLDFTSLRQLIMDRGGIERFARLTDGPNWDVQVRAVWFLKNALFNASRATAARIMAVLTYDRLGRLAASGHVDLERHTLGLMRNLIMTSPFAADELLVGLELDRFGRLLAAALDLTYPALVEEALYVLANLAAAAPRHRYWIIRQPSLMRGIADALLHTSHHVVVPAVWCITNLFLGEETGDNDPHNRHQSPTNPDAEVGGTNATAADRGSSGSGRGPLDHVRIVFPDELVDQLRQLEVEARLRALADFPHLDVRNRSRAALTYFSEARSSLAASTGRATSGGQHFTA</sequence>
<evidence type="ECO:0000256" key="3">
    <source>
        <dbReference type="ARBA" id="ARBA00022490"/>
    </source>
</evidence>
<keyword evidence="5" id="KW-0539">Nucleus</keyword>
<dbReference type="InterPro" id="IPR016024">
    <property type="entry name" value="ARM-type_fold"/>
</dbReference>
<feature type="compositionally biased region" description="Polar residues" evidence="6">
    <location>
        <begin position="174"/>
        <end position="185"/>
    </location>
</feature>
<dbReference type="GO" id="GO:0043161">
    <property type="term" value="P:proteasome-mediated ubiquitin-dependent protein catabolic process"/>
    <property type="evidence" value="ECO:0007669"/>
    <property type="project" value="TreeGrafter"/>
</dbReference>
<dbReference type="GO" id="GO:0005634">
    <property type="term" value="C:nucleus"/>
    <property type="evidence" value="ECO:0007669"/>
    <property type="project" value="UniProtKB-SubCell"/>
</dbReference>
<dbReference type="PANTHER" id="PTHR15651:SF7">
    <property type="entry name" value="ARMADILLO REPEAT-CONTAINING PROTEIN 8"/>
    <property type="match status" value="1"/>
</dbReference>
<reference evidence="7" key="1">
    <citation type="submission" date="2022-07" db="EMBL/GenBank/DDBJ databases">
        <title>Phylogenomic reconstructions and comparative analyses of Kickxellomycotina fungi.</title>
        <authorList>
            <person name="Reynolds N.K."/>
            <person name="Stajich J.E."/>
            <person name="Barry K."/>
            <person name="Grigoriev I.V."/>
            <person name="Crous P."/>
            <person name="Smith M.E."/>
        </authorList>
    </citation>
    <scope>NUCLEOTIDE SEQUENCE</scope>
    <source>
        <strain evidence="7">RSA 861</strain>
    </source>
</reference>
<dbReference type="InterPro" id="IPR000225">
    <property type="entry name" value="Armadillo"/>
</dbReference>
<dbReference type="Proteomes" id="UP001150569">
    <property type="component" value="Unassembled WGS sequence"/>
</dbReference>
<dbReference type="OrthoDB" id="5559898at2759"/>
<evidence type="ECO:0000256" key="5">
    <source>
        <dbReference type="ARBA" id="ARBA00023242"/>
    </source>
</evidence>
<feature type="region of interest" description="Disordered" evidence="6">
    <location>
        <begin position="832"/>
        <end position="870"/>
    </location>
</feature>
<keyword evidence="4" id="KW-0677">Repeat</keyword>
<evidence type="ECO:0008006" key="9">
    <source>
        <dbReference type="Google" id="ProtNLM"/>
    </source>
</evidence>
<dbReference type="InterPro" id="IPR011989">
    <property type="entry name" value="ARM-like"/>
</dbReference>
<dbReference type="SMART" id="SM00185">
    <property type="entry name" value="ARM"/>
    <property type="match status" value="4"/>
</dbReference>
<organism evidence="7 8">
    <name type="scientific">Tieghemiomyces parasiticus</name>
    <dbReference type="NCBI Taxonomy" id="78921"/>
    <lineage>
        <taxon>Eukaryota</taxon>
        <taxon>Fungi</taxon>
        <taxon>Fungi incertae sedis</taxon>
        <taxon>Zoopagomycota</taxon>
        <taxon>Kickxellomycotina</taxon>
        <taxon>Dimargaritomycetes</taxon>
        <taxon>Dimargaritales</taxon>
        <taxon>Dimargaritaceae</taxon>
        <taxon>Tieghemiomyces</taxon>
    </lineage>
</organism>
<dbReference type="GO" id="GO:0005737">
    <property type="term" value="C:cytoplasm"/>
    <property type="evidence" value="ECO:0007669"/>
    <property type="project" value="UniProtKB-SubCell"/>
</dbReference>
<dbReference type="AlphaFoldDB" id="A0A9W8ALM5"/>
<evidence type="ECO:0000256" key="2">
    <source>
        <dbReference type="ARBA" id="ARBA00004496"/>
    </source>
</evidence>
<dbReference type="Gene3D" id="1.25.10.10">
    <property type="entry name" value="Leucine-rich Repeat Variant"/>
    <property type="match status" value="2"/>
</dbReference>
<dbReference type="PANTHER" id="PTHR15651">
    <property type="entry name" value="ARMADILLO REPEAT-CONTAINING PROTEIN 8"/>
    <property type="match status" value="1"/>
</dbReference>
<evidence type="ECO:0000256" key="6">
    <source>
        <dbReference type="SAM" id="MobiDB-lite"/>
    </source>
</evidence>
<gene>
    <name evidence="7" type="ORF">IWQ60_000799</name>
</gene>
<comment type="caution">
    <text evidence="7">The sequence shown here is derived from an EMBL/GenBank/DDBJ whole genome shotgun (WGS) entry which is preliminary data.</text>
</comment>
<evidence type="ECO:0000313" key="7">
    <source>
        <dbReference type="EMBL" id="KAJ1929838.1"/>
    </source>
</evidence>
<keyword evidence="3" id="KW-0963">Cytoplasm</keyword>
<dbReference type="GO" id="GO:0034657">
    <property type="term" value="C:GID complex"/>
    <property type="evidence" value="ECO:0007669"/>
    <property type="project" value="TreeGrafter"/>
</dbReference>
<accession>A0A9W8ALM5</accession>
<evidence type="ECO:0000313" key="8">
    <source>
        <dbReference type="Proteomes" id="UP001150569"/>
    </source>
</evidence>
<name>A0A9W8ALM5_9FUNG</name>
<dbReference type="InterPro" id="IPR038739">
    <property type="entry name" value="ARMC8/Vid28"/>
</dbReference>
<evidence type="ECO:0000256" key="1">
    <source>
        <dbReference type="ARBA" id="ARBA00004123"/>
    </source>
</evidence>
<evidence type="ECO:0000256" key="4">
    <source>
        <dbReference type="ARBA" id="ARBA00022737"/>
    </source>
</evidence>
<feature type="region of interest" description="Disordered" evidence="6">
    <location>
        <begin position="160"/>
        <end position="210"/>
    </location>
</feature>
<protein>
    <recommendedName>
        <fullName evidence="9">Armadillo repeat-containing protein 8</fullName>
    </recommendedName>
</protein>
<proteinExistence type="predicted"/>